<evidence type="ECO:0000313" key="12">
    <source>
        <dbReference type="EMBL" id="BBL68762.1"/>
    </source>
</evidence>
<reference evidence="12 13" key="1">
    <citation type="submission" date="2019-06" db="EMBL/GenBank/DDBJ databases">
        <title>Complete genome sequence of Methanoculleus chikugoensis strain MG62.</title>
        <authorList>
            <person name="Asakawa S."/>
            <person name="Dianou D."/>
        </authorList>
    </citation>
    <scope>NUCLEOTIDE SEQUENCE [LARGE SCALE GENOMIC DNA]</scope>
    <source>
        <strain evidence="12 13">MG62</strain>
    </source>
</reference>
<dbReference type="InterPro" id="IPR052038">
    <property type="entry name" value="Type-VII_TA_antitoxin"/>
</dbReference>
<keyword evidence="6" id="KW-0067">ATP-binding</keyword>
<keyword evidence="7" id="KW-0460">Magnesium</keyword>
<comment type="cofactor">
    <cofactor evidence="1">
        <name>Mg(2+)</name>
        <dbReference type="ChEBI" id="CHEBI:18420"/>
    </cofactor>
</comment>
<evidence type="ECO:0000256" key="6">
    <source>
        <dbReference type="ARBA" id="ARBA00022840"/>
    </source>
</evidence>
<dbReference type="Pfam" id="PF01909">
    <property type="entry name" value="NTP_transf_2"/>
    <property type="match status" value="1"/>
</dbReference>
<protein>
    <recommendedName>
        <fullName evidence="8">protein adenylyltransferase</fullName>
        <ecNumber evidence="8">2.7.7.108</ecNumber>
    </recommendedName>
</protein>
<comment type="catalytic activity">
    <reaction evidence="9">
        <text>O-(5'-adenylyl)-L-tyrosyl-[protein] + ATP = O-[5'-(adenylyl-(5'-&gt;3')-adenylyl)]-L-tyrosyl-[protein] + diphosphate</text>
        <dbReference type="Rhea" id="RHEA:66528"/>
        <dbReference type="Rhea" id="RHEA-COMP:13846"/>
        <dbReference type="Rhea" id="RHEA-COMP:17046"/>
        <dbReference type="ChEBI" id="CHEBI:30616"/>
        <dbReference type="ChEBI" id="CHEBI:33019"/>
        <dbReference type="ChEBI" id="CHEBI:83624"/>
        <dbReference type="ChEBI" id="CHEBI:167160"/>
    </reaction>
</comment>
<evidence type="ECO:0000256" key="8">
    <source>
        <dbReference type="ARBA" id="ARBA00034531"/>
    </source>
</evidence>
<organism evidence="12 13">
    <name type="scientific">Methanoculleus chikugoensis</name>
    <dbReference type="NCBI Taxonomy" id="118126"/>
    <lineage>
        <taxon>Archaea</taxon>
        <taxon>Methanobacteriati</taxon>
        <taxon>Methanobacteriota</taxon>
        <taxon>Stenosarchaea group</taxon>
        <taxon>Methanomicrobia</taxon>
        <taxon>Methanomicrobiales</taxon>
        <taxon>Methanomicrobiaceae</taxon>
        <taxon>Methanoculleus</taxon>
    </lineage>
</organism>
<name>A0ABM7H7I6_9EURY</name>
<accession>A0ABM7H7I6</accession>
<dbReference type="PANTHER" id="PTHR33571:SF14">
    <property type="entry name" value="PROTEIN ADENYLYLTRANSFERASE MJ0435-RELATED"/>
    <property type="match status" value="1"/>
</dbReference>
<gene>
    <name evidence="12" type="ORF">MchiMG62_19430</name>
</gene>
<keyword evidence="3" id="KW-0548">Nucleotidyltransferase</keyword>
<dbReference type="EMBL" id="AP019781">
    <property type="protein sequence ID" value="BBL68762.1"/>
    <property type="molecule type" value="Genomic_DNA"/>
</dbReference>
<evidence type="ECO:0000256" key="7">
    <source>
        <dbReference type="ARBA" id="ARBA00022842"/>
    </source>
</evidence>
<evidence type="ECO:0000256" key="2">
    <source>
        <dbReference type="ARBA" id="ARBA00022679"/>
    </source>
</evidence>
<feature type="domain" description="Polymerase nucleotidyl transferase" evidence="11">
    <location>
        <begin position="9"/>
        <end position="55"/>
    </location>
</feature>
<dbReference type="CDD" id="cd05403">
    <property type="entry name" value="NT_KNTase_like"/>
    <property type="match status" value="1"/>
</dbReference>
<dbReference type="InterPro" id="IPR002934">
    <property type="entry name" value="Polymerase_NTP_transf_dom"/>
</dbReference>
<dbReference type="EC" id="2.7.7.108" evidence="8"/>
<proteinExistence type="predicted"/>
<keyword evidence="5" id="KW-0547">Nucleotide-binding</keyword>
<evidence type="ECO:0000256" key="1">
    <source>
        <dbReference type="ARBA" id="ARBA00001946"/>
    </source>
</evidence>
<dbReference type="PANTHER" id="PTHR33571">
    <property type="entry name" value="SSL8005 PROTEIN"/>
    <property type="match status" value="1"/>
</dbReference>
<evidence type="ECO:0000256" key="5">
    <source>
        <dbReference type="ARBA" id="ARBA00022741"/>
    </source>
</evidence>
<evidence type="ECO:0000313" key="13">
    <source>
        <dbReference type="Proteomes" id="UP000824969"/>
    </source>
</evidence>
<comment type="catalytic activity">
    <reaction evidence="10">
        <text>L-tyrosyl-[protein] + ATP = O-(5'-adenylyl)-L-tyrosyl-[protein] + diphosphate</text>
        <dbReference type="Rhea" id="RHEA:54288"/>
        <dbReference type="Rhea" id="RHEA-COMP:10136"/>
        <dbReference type="Rhea" id="RHEA-COMP:13846"/>
        <dbReference type="ChEBI" id="CHEBI:30616"/>
        <dbReference type="ChEBI" id="CHEBI:33019"/>
        <dbReference type="ChEBI" id="CHEBI:46858"/>
        <dbReference type="ChEBI" id="CHEBI:83624"/>
        <dbReference type="EC" id="2.7.7.108"/>
    </reaction>
</comment>
<evidence type="ECO:0000256" key="9">
    <source>
        <dbReference type="ARBA" id="ARBA00047518"/>
    </source>
</evidence>
<dbReference type="Proteomes" id="UP000824969">
    <property type="component" value="Chromosome"/>
</dbReference>
<keyword evidence="2" id="KW-0808">Transferase</keyword>
<evidence type="ECO:0000256" key="10">
    <source>
        <dbReference type="ARBA" id="ARBA00048696"/>
    </source>
</evidence>
<keyword evidence="4" id="KW-0479">Metal-binding</keyword>
<evidence type="ECO:0000256" key="3">
    <source>
        <dbReference type="ARBA" id="ARBA00022695"/>
    </source>
</evidence>
<evidence type="ECO:0000256" key="4">
    <source>
        <dbReference type="ARBA" id="ARBA00022723"/>
    </source>
</evidence>
<sequence>MHPLAQIRQNLRTIRERYGVARIGIFGSVVRCEETPASDIDILVEFREGEETFDHFMDLKFLPGGSPGAEDGPRYCRYLKAPDPGCRPR</sequence>
<evidence type="ECO:0000259" key="11">
    <source>
        <dbReference type="Pfam" id="PF01909"/>
    </source>
</evidence>
<keyword evidence="13" id="KW-1185">Reference proteome</keyword>